<dbReference type="AlphaFoldDB" id="A0A3P7LXW7"/>
<evidence type="ECO:0000313" key="2">
    <source>
        <dbReference type="Proteomes" id="UP000281553"/>
    </source>
</evidence>
<gene>
    <name evidence="1" type="ORF">DILT_LOCUS11724</name>
</gene>
<proteinExistence type="predicted"/>
<sequence>MSSKWCPVAYNFLEVIAPYGQAPETTAAGSPYFSRSASVRIAELLRSLIILLVGPKPYRHLRDIHHLAQMVERVRSICGSDAQTQSSPVGKHLISSTSDSLSDPSLFTLARSEELQVTETLMLTEKMQLSFESECSIVRFSVYYMLWLAACSYLRNAVVQRITNAFGLHGWCRVLSPYLTLLRFIMQEKHTATSCDLKMTRFLSPFPLTVEKKLI</sequence>
<name>A0A3P7LXW7_DIBLA</name>
<dbReference type="EMBL" id="UYRU01063981">
    <property type="protein sequence ID" value="VDN15893.1"/>
    <property type="molecule type" value="Genomic_DNA"/>
</dbReference>
<evidence type="ECO:0000313" key="1">
    <source>
        <dbReference type="EMBL" id="VDN15893.1"/>
    </source>
</evidence>
<keyword evidence="2" id="KW-1185">Reference proteome</keyword>
<dbReference type="Proteomes" id="UP000281553">
    <property type="component" value="Unassembled WGS sequence"/>
</dbReference>
<accession>A0A3P7LXW7</accession>
<reference evidence="1 2" key="1">
    <citation type="submission" date="2018-11" db="EMBL/GenBank/DDBJ databases">
        <authorList>
            <consortium name="Pathogen Informatics"/>
        </authorList>
    </citation>
    <scope>NUCLEOTIDE SEQUENCE [LARGE SCALE GENOMIC DNA]</scope>
</reference>
<protein>
    <submittedName>
        <fullName evidence="1">Uncharacterized protein</fullName>
    </submittedName>
</protein>
<organism evidence="1 2">
    <name type="scientific">Dibothriocephalus latus</name>
    <name type="common">Fish tapeworm</name>
    <name type="synonym">Diphyllobothrium latum</name>
    <dbReference type="NCBI Taxonomy" id="60516"/>
    <lineage>
        <taxon>Eukaryota</taxon>
        <taxon>Metazoa</taxon>
        <taxon>Spiralia</taxon>
        <taxon>Lophotrochozoa</taxon>
        <taxon>Platyhelminthes</taxon>
        <taxon>Cestoda</taxon>
        <taxon>Eucestoda</taxon>
        <taxon>Diphyllobothriidea</taxon>
        <taxon>Diphyllobothriidae</taxon>
        <taxon>Dibothriocephalus</taxon>
    </lineage>
</organism>